<dbReference type="STRING" id="694573.A0A194V8G1"/>
<dbReference type="InterPro" id="IPR047092">
    <property type="entry name" value="AFUB_07903/YDR124W-like_hel"/>
</dbReference>
<dbReference type="PANTHER" id="PTHR36102:SF1">
    <property type="entry name" value="YDR124W-LIKE HELICAL BUNDLE DOMAIN-CONTAINING PROTEIN"/>
    <property type="match status" value="1"/>
</dbReference>
<dbReference type="OrthoDB" id="5338458at2759"/>
<feature type="compositionally biased region" description="Polar residues" evidence="1">
    <location>
        <begin position="473"/>
        <end position="511"/>
    </location>
</feature>
<feature type="compositionally biased region" description="Polar residues" evidence="1">
    <location>
        <begin position="445"/>
        <end position="465"/>
    </location>
</feature>
<feature type="compositionally biased region" description="Polar residues" evidence="1">
    <location>
        <begin position="573"/>
        <end position="582"/>
    </location>
</feature>
<reference evidence="4" key="1">
    <citation type="submission" date="2014-12" db="EMBL/GenBank/DDBJ databases">
        <title>Genome Sequence of Valsa Canker Pathogens Uncovers a Specific Adaption of Colonization on Woody Bark.</title>
        <authorList>
            <person name="Yin Z."/>
            <person name="Liu H."/>
            <person name="Gao X."/>
            <person name="Li Z."/>
            <person name="Song N."/>
            <person name="Ke X."/>
            <person name="Dai Q."/>
            <person name="Wu Y."/>
            <person name="Sun Y."/>
            <person name="Xu J.-R."/>
            <person name="Kang Z.K."/>
            <person name="Wang L."/>
            <person name="Huang L."/>
        </authorList>
    </citation>
    <scope>NUCLEOTIDE SEQUENCE [LARGE SCALE GENOMIC DNA]</scope>
    <source>
        <strain evidence="4">SXYL134</strain>
    </source>
</reference>
<dbReference type="PANTHER" id="PTHR36102">
    <property type="entry name" value="CHROMOSOME 10, WHOLE GENOME SHOTGUN SEQUENCE"/>
    <property type="match status" value="1"/>
</dbReference>
<evidence type="ECO:0000313" key="4">
    <source>
        <dbReference type="Proteomes" id="UP000078576"/>
    </source>
</evidence>
<dbReference type="Proteomes" id="UP000078576">
    <property type="component" value="Unassembled WGS sequence"/>
</dbReference>
<feature type="compositionally biased region" description="Basic and acidic residues" evidence="1">
    <location>
        <begin position="1"/>
        <end position="13"/>
    </location>
</feature>
<feature type="region of interest" description="Disordered" evidence="1">
    <location>
        <begin position="445"/>
        <end position="527"/>
    </location>
</feature>
<name>A0A194V8G1_CYTMA</name>
<dbReference type="InterPro" id="IPR021264">
    <property type="entry name" value="AFUB_079030/YDR124W-like"/>
</dbReference>
<sequence length="627" mass="70906">MVLPRDPSRHWQTDRMPTGRSPSDPIYQHRHPMDIYTMLNDYCNIPIHHFIMAGITKEGKLVTFSGPQEAGNGKMLLDRYIDLPGYLQWYTTGSAMPTPSPTYEESHFGHGNQARHHMNSAYGGRRQYDRRRAQGLLAYDDDSFHRTRKRQRGGLCARRDNTVDDDLPAVQVVISKRGIKIGNEEEVWKFCDQRFKNIQQTACKLIAKAWVKLIAPKKQSNHPYTGADAKAPDWWPKPWGSSRDERVRHKEPDHLYKPERVHLLNHILRMITDPNHLQHKDIQKQNLNVSKLEEATFEALSAFFGDAENPNNSKKKPYLKEIFKVARYQERYKNGEIDPETEVYVMADDKIPDNYQSDDEDDDVPKDDDDEADPAPTSSTASPPKASDHNLLSTPNTDQSPASNLHGGPFLGELPVRGHQYHQPTLLQPELSAGQTSFVEANSMGVNGNQPPLSQATSIPLQETFSDPHASSRRPSLYTSPTEYGNTSTSGMYQTWHQTNPPSAPSLYSFNHQHQQQSHQSGSYVDQQPVPLTQTTQFPETASFDNMQRSSYETAPASLYRTTSVPQGLAPPHQTQNFSSYLSPHDPRGLPGSSMKIEPLGRAHLHDEGGSSFDYSANKDSNKRWNS</sequence>
<feature type="compositionally biased region" description="Low complexity" evidence="1">
    <location>
        <begin position="512"/>
        <end position="523"/>
    </location>
</feature>
<feature type="compositionally biased region" description="Acidic residues" evidence="1">
    <location>
        <begin position="356"/>
        <end position="373"/>
    </location>
</feature>
<keyword evidence="4" id="KW-1185">Reference proteome</keyword>
<protein>
    <recommendedName>
        <fullName evidence="2">Subtelomeric hrmA-associated cluster protein AFUB-079030/YDR124W-like helical bundle domain-containing protein</fullName>
    </recommendedName>
</protein>
<proteinExistence type="predicted"/>
<feature type="compositionally biased region" description="Low complexity" evidence="1">
    <location>
        <begin position="374"/>
        <end position="385"/>
    </location>
</feature>
<feature type="region of interest" description="Disordered" evidence="1">
    <location>
        <begin position="1"/>
        <end position="27"/>
    </location>
</feature>
<feature type="domain" description="Subtelomeric hrmA-associated cluster protein AFUB-079030/YDR124W-like helical bundle" evidence="2">
    <location>
        <begin position="180"/>
        <end position="327"/>
    </location>
</feature>
<evidence type="ECO:0000259" key="2">
    <source>
        <dbReference type="Pfam" id="PF11001"/>
    </source>
</evidence>
<organism evidence="3 4">
    <name type="scientific">Cytospora mali</name>
    <name type="common">Apple Valsa canker fungus</name>
    <name type="synonym">Valsa mali</name>
    <dbReference type="NCBI Taxonomy" id="578113"/>
    <lineage>
        <taxon>Eukaryota</taxon>
        <taxon>Fungi</taxon>
        <taxon>Dikarya</taxon>
        <taxon>Ascomycota</taxon>
        <taxon>Pezizomycotina</taxon>
        <taxon>Sordariomycetes</taxon>
        <taxon>Sordariomycetidae</taxon>
        <taxon>Diaporthales</taxon>
        <taxon>Cytosporaceae</taxon>
        <taxon>Cytospora</taxon>
    </lineage>
</organism>
<feature type="region of interest" description="Disordered" evidence="1">
    <location>
        <begin position="563"/>
        <end position="627"/>
    </location>
</feature>
<feature type="region of interest" description="Disordered" evidence="1">
    <location>
        <begin position="352"/>
        <end position="416"/>
    </location>
</feature>
<dbReference type="Pfam" id="PF11001">
    <property type="entry name" value="AFUB_07903_YDR124W_hel"/>
    <property type="match status" value="1"/>
</dbReference>
<feature type="compositionally biased region" description="Polar residues" evidence="1">
    <location>
        <begin position="390"/>
        <end position="403"/>
    </location>
</feature>
<dbReference type="AlphaFoldDB" id="A0A194V8G1"/>
<accession>A0A194V8G1</accession>
<feature type="compositionally biased region" description="Basic and acidic residues" evidence="1">
    <location>
        <begin position="599"/>
        <end position="609"/>
    </location>
</feature>
<dbReference type="EMBL" id="KN714743">
    <property type="protein sequence ID" value="KUI60111.1"/>
    <property type="molecule type" value="Genomic_DNA"/>
</dbReference>
<evidence type="ECO:0000313" key="3">
    <source>
        <dbReference type="EMBL" id="KUI60111.1"/>
    </source>
</evidence>
<gene>
    <name evidence="3" type="ORF">VP1G_07309</name>
</gene>
<evidence type="ECO:0000256" key="1">
    <source>
        <dbReference type="SAM" id="MobiDB-lite"/>
    </source>
</evidence>